<sequence length="500" mass="56646">MNEQSNTSSPDVPLLTIPVISSIPFGDSFVSNKLEMNNLFVGMYIIEFDNVSGEKIAYKQLTHPMNSSVEKELIGMMMGADYYGYAPVTLLLNTITNYHVVSIHFTCYNPSNKRGFVTTCCIAIIQTIPFTSSQVNLLTERLTQLSSKLQSIALKLHDTSISYSSILSLEELIDSTDPTPSLFKRVVTGFAYNLLSTHFYYSVLTDFINLTHPSHIIASGGHSLFNWSFASHTTLPFHKTYKNTISSQQKPLTKSDSIDSNISEYTISENSLNPPFPPCTFLGNTPEPNDFDYQKLVSTYSSCFPNILFSLLSGLQCIVYSSEKYDISKLIAIAKFLSSLCIGGVSSQTSPNIQIVDKQEALLPLQLRFIQIFVICEPTVSLESPLHNLCYLDVSKGFYGLKYGDDMKNSLLDSFVKYALNKKKFLAQKMWNVMVEYSQLTMRCFIYPELHQKIINTSERYIIANFQRKIEQEKLYLESKQLIYRLPVISKNMFVYVPLE</sequence>
<dbReference type="Proteomes" id="UP000078387">
    <property type="component" value="Unassembled WGS sequence"/>
</dbReference>
<dbReference type="VEuPathDB" id="AmoebaDB:EHI5A_124790"/>
<reference evidence="1 2" key="1">
    <citation type="submission" date="2016-05" db="EMBL/GenBank/DDBJ databases">
        <title>First whole genome sequencing of Entamoeba histolytica HM1:IMSS-clone-6.</title>
        <authorList>
            <person name="Mukherjee Avik.K."/>
            <person name="Izumyama S."/>
            <person name="Nakada-Tsukui K."/>
            <person name="Nozaki T."/>
        </authorList>
    </citation>
    <scope>NUCLEOTIDE SEQUENCE [LARGE SCALE GENOMIC DNA]</scope>
    <source>
        <strain evidence="1 2">HM1:IMSS clone 6</strain>
    </source>
</reference>
<name>A0A5K1V0D7_ENTHI</name>
<organism evidence="1 2">
    <name type="scientific">Entamoeba histolytica</name>
    <dbReference type="NCBI Taxonomy" id="5759"/>
    <lineage>
        <taxon>Eukaryota</taxon>
        <taxon>Amoebozoa</taxon>
        <taxon>Evosea</taxon>
        <taxon>Archamoebae</taxon>
        <taxon>Mastigamoebida</taxon>
        <taxon>Entamoebidae</taxon>
        <taxon>Entamoeba</taxon>
    </lineage>
</organism>
<evidence type="ECO:0000313" key="2">
    <source>
        <dbReference type="Proteomes" id="UP000078387"/>
    </source>
</evidence>
<dbReference type="AlphaFoldDB" id="A0A5K1V0D7"/>
<comment type="caution">
    <text evidence="1">The sequence shown here is derived from an EMBL/GenBank/DDBJ whole genome shotgun (WGS) entry which is preliminary data.</text>
</comment>
<protein>
    <submittedName>
        <fullName evidence="1">Uncharacterized protein</fullName>
    </submittedName>
</protein>
<dbReference type="VEuPathDB" id="AmoebaDB:EHI8A_090320"/>
<evidence type="ECO:0000313" key="1">
    <source>
        <dbReference type="EMBL" id="GAT95931.1"/>
    </source>
</evidence>
<accession>A0A5K1V0D7</accession>
<dbReference type="OMA" id="ICEPTLS"/>
<dbReference type="VEuPathDB" id="AmoebaDB:EHI_140570"/>
<proteinExistence type="predicted"/>
<dbReference type="VEuPathDB" id="AmoebaDB:KM1_158340"/>
<dbReference type="VEuPathDB" id="AmoebaDB:EHI7A_087810"/>
<gene>
    <name evidence="1" type="ORF">CL6EHI_140570</name>
</gene>
<dbReference type="EMBL" id="BDEQ01000001">
    <property type="protein sequence ID" value="GAT95931.1"/>
    <property type="molecule type" value="Genomic_DNA"/>
</dbReference>